<feature type="transmembrane region" description="Helical" evidence="2">
    <location>
        <begin position="63"/>
        <end position="82"/>
    </location>
</feature>
<proteinExistence type="predicted"/>
<feature type="region of interest" description="Disordered" evidence="1">
    <location>
        <begin position="1"/>
        <end position="20"/>
    </location>
</feature>
<sequence>MGDAKKWEDGGSEEEAKKEQHRLLWTTSSFRFTSSVKWLQQQRSGFTTAGVFVGRRTRRQCRFLLLLSVLFSVTFIFGFWTFQSDEWSSFSPPYHKLEQFGQ</sequence>
<keyword evidence="2" id="KW-0812">Transmembrane</keyword>
<evidence type="ECO:0000256" key="2">
    <source>
        <dbReference type="SAM" id="Phobius"/>
    </source>
</evidence>
<comment type="caution">
    <text evidence="3">The sequence shown here is derived from an EMBL/GenBank/DDBJ whole genome shotgun (WGS) entry which is preliminary data.</text>
</comment>
<gene>
    <name evidence="3" type="ORF">niasHS_001892</name>
</gene>
<keyword evidence="2" id="KW-1133">Transmembrane helix</keyword>
<evidence type="ECO:0000313" key="4">
    <source>
        <dbReference type="Proteomes" id="UP001620645"/>
    </source>
</evidence>
<dbReference type="AlphaFoldDB" id="A0ABD2KAS8"/>
<evidence type="ECO:0000313" key="3">
    <source>
        <dbReference type="EMBL" id="KAL3099966.1"/>
    </source>
</evidence>
<keyword evidence="4" id="KW-1185">Reference proteome</keyword>
<keyword evidence="2" id="KW-0472">Membrane</keyword>
<dbReference type="Proteomes" id="UP001620645">
    <property type="component" value="Unassembled WGS sequence"/>
</dbReference>
<dbReference type="EMBL" id="JBICCN010000037">
    <property type="protein sequence ID" value="KAL3099966.1"/>
    <property type="molecule type" value="Genomic_DNA"/>
</dbReference>
<evidence type="ECO:0000256" key="1">
    <source>
        <dbReference type="SAM" id="MobiDB-lite"/>
    </source>
</evidence>
<protein>
    <submittedName>
        <fullName evidence="3">Uncharacterized protein</fullName>
    </submittedName>
</protein>
<name>A0ABD2KAS8_HETSC</name>
<organism evidence="3 4">
    <name type="scientific">Heterodera schachtii</name>
    <name type="common">Sugarbeet cyst nematode worm</name>
    <name type="synonym">Tylenchus schachtii</name>
    <dbReference type="NCBI Taxonomy" id="97005"/>
    <lineage>
        <taxon>Eukaryota</taxon>
        <taxon>Metazoa</taxon>
        <taxon>Ecdysozoa</taxon>
        <taxon>Nematoda</taxon>
        <taxon>Chromadorea</taxon>
        <taxon>Rhabditida</taxon>
        <taxon>Tylenchina</taxon>
        <taxon>Tylenchomorpha</taxon>
        <taxon>Tylenchoidea</taxon>
        <taxon>Heteroderidae</taxon>
        <taxon>Heteroderinae</taxon>
        <taxon>Heterodera</taxon>
    </lineage>
</organism>
<accession>A0ABD2KAS8</accession>
<reference evidence="3 4" key="1">
    <citation type="submission" date="2024-10" db="EMBL/GenBank/DDBJ databases">
        <authorList>
            <person name="Kim D."/>
        </authorList>
    </citation>
    <scope>NUCLEOTIDE SEQUENCE [LARGE SCALE GENOMIC DNA]</scope>
    <source>
        <strain evidence="3">Taebaek</strain>
    </source>
</reference>